<reference evidence="1 2" key="1">
    <citation type="journal article" date="2022" name="Hortic Res">
        <title>A haplotype resolved chromosomal level avocado genome allows analysis of novel avocado genes.</title>
        <authorList>
            <person name="Nath O."/>
            <person name="Fletcher S.J."/>
            <person name="Hayward A."/>
            <person name="Shaw L.M."/>
            <person name="Masouleh A.K."/>
            <person name="Furtado A."/>
            <person name="Henry R.J."/>
            <person name="Mitter N."/>
        </authorList>
    </citation>
    <scope>NUCLEOTIDE SEQUENCE [LARGE SCALE GENOMIC DNA]</scope>
    <source>
        <strain evidence="2">cv. Hass</strain>
    </source>
</reference>
<dbReference type="EMBL" id="CM056809">
    <property type="protein sequence ID" value="KAJ8648625.1"/>
    <property type="molecule type" value="Genomic_DNA"/>
</dbReference>
<comment type="caution">
    <text evidence="1">The sequence shown here is derived from an EMBL/GenBank/DDBJ whole genome shotgun (WGS) entry which is preliminary data.</text>
</comment>
<sequence length="345" mass="38953">MDSAISKVTDACLSSLFHAMFDTLTPSFLQTLDFLFGIEGEAQKLKSTLSRIQALLNDAEDRQIREESVRLWLRELKDAAYDAEDIVDQVEYQVLRFKIGGAQMQTRKRKLTDPREGGWLVESDGDSSAANSGIQVVPICGMGGLGKTTLARLAYNDEHVVEHFEVRSWVYVSQDFDLIKLTKAIAESVPGSNPHLTNLNAIQVSIKEALKEKRFLLVLDDVWTEDFDDWHKLRAPLMFGARGSRILVTTRSRRVSSNMGTRPTRFLQGLSKDDSWSLFERRAFVDGDSDAHPDLVKIGKEIVKKVQWVAFGSEDTRRSVTLCSRRCPVGSNLKKRDMGLARRKK</sequence>
<gene>
    <name evidence="1" type="ORF">MRB53_001648</name>
</gene>
<keyword evidence="2" id="KW-1185">Reference proteome</keyword>
<organism evidence="1 2">
    <name type="scientific">Persea americana</name>
    <name type="common">Avocado</name>
    <dbReference type="NCBI Taxonomy" id="3435"/>
    <lineage>
        <taxon>Eukaryota</taxon>
        <taxon>Viridiplantae</taxon>
        <taxon>Streptophyta</taxon>
        <taxon>Embryophyta</taxon>
        <taxon>Tracheophyta</taxon>
        <taxon>Spermatophyta</taxon>
        <taxon>Magnoliopsida</taxon>
        <taxon>Magnoliidae</taxon>
        <taxon>Laurales</taxon>
        <taxon>Lauraceae</taxon>
        <taxon>Persea</taxon>
    </lineage>
</organism>
<evidence type="ECO:0000313" key="1">
    <source>
        <dbReference type="EMBL" id="KAJ8648625.1"/>
    </source>
</evidence>
<proteinExistence type="predicted"/>
<name>A0ACC2MSB4_PERAE</name>
<protein>
    <submittedName>
        <fullName evidence="1">Uncharacterized protein</fullName>
    </submittedName>
</protein>
<dbReference type="Proteomes" id="UP001234297">
    <property type="component" value="Chromosome 1"/>
</dbReference>
<evidence type="ECO:0000313" key="2">
    <source>
        <dbReference type="Proteomes" id="UP001234297"/>
    </source>
</evidence>
<accession>A0ACC2MSB4</accession>